<dbReference type="Proteomes" id="UP001196413">
    <property type="component" value="Unassembled WGS sequence"/>
</dbReference>
<gene>
    <name evidence="1" type="ORF">KIN20_026497</name>
</gene>
<reference evidence="1" key="1">
    <citation type="submission" date="2021-06" db="EMBL/GenBank/DDBJ databases">
        <title>Parelaphostrongylus tenuis whole genome reference sequence.</title>
        <authorList>
            <person name="Garwood T.J."/>
            <person name="Larsen P.A."/>
            <person name="Fountain-Jones N.M."/>
            <person name="Garbe J.R."/>
            <person name="Macchietto M.G."/>
            <person name="Kania S.A."/>
            <person name="Gerhold R.W."/>
            <person name="Richards J.E."/>
            <person name="Wolf T.M."/>
        </authorList>
    </citation>
    <scope>NUCLEOTIDE SEQUENCE</scope>
    <source>
        <strain evidence="1">MNPRO001-30</strain>
        <tissue evidence="1">Meninges</tissue>
    </source>
</reference>
<protein>
    <submittedName>
        <fullName evidence="1">Uncharacterized protein</fullName>
    </submittedName>
</protein>
<name>A0AAD5QY54_PARTN</name>
<feature type="non-terminal residue" evidence="1">
    <location>
        <position position="1"/>
    </location>
</feature>
<evidence type="ECO:0000313" key="2">
    <source>
        <dbReference type="Proteomes" id="UP001196413"/>
    </source>
</evidence>
<dbReference type="EMBL" id="JAHQIW010005426">
    <property type="protein sequence ID" value="KAJ1365988.1"/>
    <property type="molecule type" value="Genomic_DNA"/>
</dbReference>
<keyword evidence="2" id="KW-1185">Reference proteome</keyword>
<dbReference type="AlphaFoldDB" id="A0AAD5QY54"/>
<evidence type="ECO:0000313" key="1">
    <source>
        <dbReference type="EMBL" id="KAJ1365988.1"/>
    </source>
</evidence>
<accession>A0AAD5QY54</accession>
<proteinExistence type="predicted"/>
<sequence length="79" mass="8773">MVYTDKPELFAQVPGIATSKRGAQAFVERLVMQTWKTHFLDFEVLENQARSAVLPAAVISAILRQLTVSITLAPMPCQK</sequence>
<comment type="caution">
    <text evidence="1">The sequence shown here is derived from an EMBL/GenBank/DDBJ whole genome shotgun (WGS) entry which is preliminary data.</text>
</comment>
<organism evidence="1 2">
    <name type="scientific">Parelaphostrongylus tenuis</name>
    <name type="common">Meningeal worm</name>
    <dbReference type="NCBI Taxonomy" id="148309"/>
    <lineage>
        <taxon>Eukaryota</taxon>
        <taxon>Metazoa</taxon>
        <taxon>Ecdysozoa</taxon>
        <taxon>Nematoda</taxon>
        <taxon>Chromadorea</taxon>
        <taxon>Rhabditida</taxon>
        <taxon>Rhabditina</taxon>
        <taxon>Rhabditomorpha</taxon>
        <taxon>Strongyloidea</taxon>
        <taxon>Metastrongylidae</taxon>
        <taxon>Parelaphostrongylus</taxon>
    </lineage>
</organism>